<name>A0A7C8I4X4_9PLEO</name>
<evidence type="ECO:0000256" key="1">
    <source>
        <dbReference type="SAM" id="MobiDB-lite"/>
    </source>
</evidence>
<reference evidence="2 3" key="1">
    <citation type="submission" date="2020-01" db="EMBL/GenBank/DDBJ databases">
        <authorList>
            <consortium name="DOE Joint Genome Institute"/>
            <person name="Haridas S."/>
            <person name="Albert R."/>
            <person name="Binder M."/>
            <person name="Bloem J."/>
            <person name="Labutti K."/>
            <person name="Salamov A."/>
            <person name="Andreopoulos B."/>
            <person name="Baker S.E."/>
            <person name="Barry K."/>
            <person name="Bills G."/>
            <person name="Bluhm B.H."/>
            <person name="Cannon C."/>
            <person name="Castanera R."/>
            <person name="Culley D.E."/>
            <person name="Daum C."/>
            <person name="Ezra D."/>
            <person name="Gonzalez J.B."/>
            <person name="Henrissat B."/>
            <person name="Kuo A."/>
            <person name="Liang C."/>
            <person name="Lipzen A."/>
            <person name="Lutzoni F."/>
            <person name="Magnuson J."/>
            <person name="Mondo S."/>
            <person name="Nolan M."/>
            <person name="Ohm R."/>
            <person name="Pangilinan J."/>
            <person name="Park H.-J.H."/>
            <person name="Ramirez L."/>
            <person name="Alfaro M."/>
            <person name="Sun H."/>
            <person name="Tritt A."/>
            <person name="Yoshinaga Y."/>
            <person name="Zwiers L.-H.L."/>
            <person name="Turgeon B.G."/>
            <person name="Goodwin S.B."/>
            <person name="Spatafora J.W."/>
            <person name="Crous P.W."/>
            <person name="Grigoriev I.V."/>
        </authorList>
    </citation>
    <scope>NUCLEOTIDE SEQUENCE [LARGE SCALE GENOMIC DNA]</scope>
    <source>
        <strain evidence="2 3">CBS 611.86</strain>
    </source>
</reference>
<organism evidence="2 3">
    <name type="scientific">Massariosphaeria phaeospora</name>
    <dbReference type="NCBI Taxonomy" id="100035"/>
    <lineage>
        <taxon>Eukaryota</taxon>
        <taxon>Fungi</taxon>
        <taxon>Dikarya</taxon>
        <taxon>Ascomycota</taxon>
        <taxon>Pezizomycotina</taxon>
        <taxon>Dothideomycetes</taxon>
        <taxon>Pleosporomycetidae</taxon>
        <taxon>Pleosporales</taxon>
        <taxon>Pleosporales incertae sedis</taxon>
        <taxon>Massariosphaeria</taxon>
    </lineage>
</organism>
<evidence type="ECO:0000313" key="3">
    <source>
        <dbReference type="Proteomes" id="UP000481861"/>
    </source>
</evidence>
<dbReference type="Proteomes" id="UP000481861">
    <property type="component" value="Unassembled WGS sequence"/>
</dbReference>
<dbReference type="AlphaFoldDB" id="A0A7C8I4X4"/>
<dbReference type="EMBL" id="JAADJZ010000016">
    <property type="protein sequence ID" value="KAF2869466.1"/>
    <property type="molecule type" value="Genomic_DNA"/>
</dbReference>
<sequence>MVVTSSVFRTRQDMSALSNPRSPPFDSALPSLSLGPAFVSAPVVSAPFCCA</sequence>
<comment type="caution">
    <text evidence="2">The sequence shown here is derived from an EMBL/GenBank/DDBJ whole genome shotgun (WGS) entry which is preliminary data.</text>
</comment>
<accession>A0A7C8I4X4</accession>
<proteinExistence type="predicted"/>
<evidence type="ECO:0000313" key="2">
    <source>
        <dbReference type="EMBL" id="KAF2869466.1"/>
    </source>
</evidence>
<protein>
    <submittedName>
        <fullName evidence="2">Uncharacterized protein</fullName>
    </submittedName>
</protein>
<feature type="compositionally biased region" description="Polar residues" evidence="1">
    <location>
        <begin position="1"/>
        <end position="20"/>
    </location>
</feature>
<keyword evidence="3" id="KW-1185">Reference proteome</keyword>
<feature type="region of interest" description="Disordered" evidence="1">
    <location>
        <begin position="1"/>
        <end position="23"/>
    </location>
</feature>
<gene>
    <name evidence="2" type="ORF">BDV95DRAFT_577397</name>
</gene>